<evidence type="ECO:0000256" key="1">
    <source>
        <dbReference type="ARBA" id="ARBA00022441"/>
    </source>
</evidence>
<feature type="signal peptide" evidence="8">
    <location>
        <begin position="1"/>
        <end position="24"/>
    </location>
</feature>
<dbReference type="PANTHER" id="PTHR46228">
    <property type="entry name" value="KELCH DOMAIN-CONTAINING PROTEIN"/>
    <property type="match status" value="1"/>
</dbReference>
<dbReference type="VEuPathDB" id="FungiDB:MGG_02582"/>
<evidence type="ECO:0000256" key="5">
    <source>
        <dbReference type="ARBA" id="ARBA00022840"/>
    </source>
</evidence>
<accession>G4NJU5</accession>
<organism evidence="10 11">
    <name type="scientific">Pyricularia oryzae (strain 70-15 / ATCC MYA-4617 / FGSC 8958)</name>
    <name type="common">Rice blast fungus</name>
    <name type="synonym">Magnaporthe oryzae</name>
    <dbReference type="NCBI Taxonomy" id="242507"/>
    <lineage>
        <taxon>Eukaryota</taxon>
        <taxon>Fungi</taxon>
        <taxon>Dikarya</taxon>
        <taxon>Ascomycota</taxon>
        <taxon>Pezizomycotina</taxon>
        <taxon>Sordariomycetes</taxon>
        <taxon>Sordariomycetidae</taxon>
        <taxon>Magnaporthales</taxon>
        <taxon>Pyriculariaceae</taxon>
        <taxon>Pyricularia</taxon>
    </lineage>
</organism>
<keyword evidence="11" id="KW-1185">Reference proteome</keyword>
<sequence>MMALHRNALAILASLGPLLSQTGAQEVPDSAFTRRGNHVAAVVGDYLYLDGGEVSQLVDGKVEEPWPSRTVNSTFSIPLNEPWTNKTVVFRETPVDNESSMNHASVWTDAGSDSAGATKMYIWGGERGYTIVTDEARNPRLRVFTADGKGGGSWAHEELPKPQSIVRVAGPSTVGCGGFGYTFGGFSSERTDFRVRQGGLTPIPGLIKYDIAARSWTNETALVHPPFGTHQFGRAVCLPGLGAPESTDDKATGLAFFMGGAALTRRDMSETTGIDFQNVTFYDGRRWHSQLTTGEAPLPRTRHCVVAARSGGSGSYEIFVYGGASALKLSENQGFADLHILTVPGFQWFKVDYSKNPEHRRQGHTCNAIPGKRLMVNVGGYEDGFGGESWRTTDPWTKGIGVFDMTALQWLDSYDPAAGPYESPQVVKDWYKNGGLSSVKWRSEETKKLFSSMKVDGLATDNTENGSSGGGQGDSSSGNNGGGGTQGESGSGSGGSNIGAIAGGVVGGVVFIALLATLVFIMVRRRRQQTPQAEEDQSQTPHASDGPATDGSATPYKTVSEMGYPHKSHEMGSAYQPHEMGHFGKPQEMATVSSVHEMSTVYNAQELQGSRVFYELETPQMRQEMAAR</sequence>
<dbReference type="eggNOG" id="ENOG502SMKA">
    <property type="taxonomic scope" value="Eukaryota"/>
</dbReference>
<keyword evidence="8" id="KW-0732">Signal</keyword>
<evidence type="ECO:0000256" key="6">
    <source>
        <dbReference type="SAM" id="MobiDB-lite"/>
    </source>
</evidence>
<dbReference type="InterPro" id="IPR015915">
    <property type="entry name" value="Kelch-typ_b-propeller"/>
</dbReference>
<gene>
    <name evidence="10" type="ORF">MGG_02582</name>
</gene>
<dbReference type="GeneID" id="2682752"/>
<dbReference type="InParanoid" id="G4NJU5"/>
<evidence type="ECO:0000256" key="4">
    <source>
        <dbReference type="ARBA" id="ARBA00022741"/>
    </source>
</evidence>
<evidence type="ECO:0000256" key="8">
    <source>
        <dbReference type="SAM" id="SignalP"/>
    </source>
</evidence>
<dbReference type="GO" id="GO:0005524">
    <property type="term" value="F:ATP binding"/>
    <property type="evidence" value="ECO:0007669"/>
    <property type="project" value="UniProtKB-KW"/>
</dbReference>
<dbReference type="Gene3D" id="2.120.10.80">
    <property type="entry name" value="Kelch-type beta propeller"/>
    <property type="match status" value="2"/>
</dbReference>
<keyword evidence="5" id="KW-0067">ATP-binding</keyword>
<name>G4NJU5_PYRO7</name>
<keyword evidence="7" id="KW-0472">Membrane</keyword>
<protein>
    <recommendedName>
        <fullName evidence="9">Epidermal growth factor receptor-like transmembrane-juxtamembrane segment domain-containing protein</fullName>
    </recommendedName>
</protein>
<keyword evidence="4" id="KW-0547">Nucleotide-binding</keyword>
<evidence type="ECO:0000256" key="3">
    <source>
        <dbReference type="ARBA" id="ARBA00022737"/>
    </source>
</evidence>
<feature type="region of interest" description="Disordered" evidence="6">
    <location>
        <begin position="458"/>
        <end position="493"/>
    </location>
</feature>
<dbReference type="InterPro" id="IPR011043">
    <property type="entry name" value="Gal_Oxase/kelch_b-propeller"/>
</dbReference>
<feature type="compositionally biased region" description="Gly residues" evidence="6">
    <location>
        <begin position="467"/>
        <end position="493"/>
    </location>
</feature>
<dbReference type="RefSeq" id="XP_003721217.1">
    <property type="nucleotide sequence ID" value="XM_003721169.1"/>
</dbReference>
<dbReference type="Gene3D" id="1.20.5.510">
    <property type="entry name" value="Single helix bin"/>
    <property type="match status" value="1"/>
</dbReference>
<proteinExistence type="predicted"/>
<dbReference type="Pfam" id="PF21314">
    <property type="entry name" value="TM_ErbB1"/>
    <property type="match status" value="1"/>
</dbReference>
<evidence type="ECO:0000256" key="7">
    <source>
        <dbReference type="SAM" id="Phobius"/>
    </source>
</evidence>
<dbReference type="HOGENOM" id="CLU_012508_3_1_1"/>
<keyword evidence="2" id="KW-0597">Phosphoprotein</keyword>
<dbReference type="OrthoDB" id="540004at2759"/>
<feature type="chain" id="PRO_5003467018" description="Epidermal growth factor receptor-like transmembrane-juxtamembrane segment domain-containing protein" evidence="8">
    <location>
        <begin position="25"/>
        <end position="628"/>
    </location>
</feature>
<feature type="region of interest" description="Disordered" evidence="6">
    <location>
        <begin position="530"/>
        <end position="556"/>
    </location>
</feature>
<dbReference type="PANTHER" id="PTHR46228:SF2">
    <property type="entry name" value="KELCH REPEAT PROTEIN (AFU_ORTHOLOGUE AFUA_4G14350)"/>
    <property type="match status" value="1"/>
</dbReference>
<evidence type="ECO:0000313" key="10">
    <source>
        <dbReference type="EMBL" id="EHA46474.1"/>
    </source>
</evidence>
<dbReference type="SUPFAM" id="SSF50965">
    <property type="entry name" value="Galactose oxidase, central domain"/>
    <property type="match status" value="1"/>
</dbReference>
<evidence type="ECO:0000259" key="9">
    <source>
        <dbReference type="Pfam" id="PF21314"/>
    </source>
</evidence>
<reference evidence="10 11" key="1">
    <citation type="journal article" date="2005" name="Nature">
        <title>The genome sequence of the rice blast fungus Magnaporthe grisea.</title>
        <authorList>
            <person name="Dean R.A."/>
            <person name="Talbot N.J."/>
            <person name="Ebbole D.J."/>
            <person name="Farman M.L."/>
            <person name="Mitchell T.K."/>
            <person name="Orbach M.J."/>
            <person name="Thon M."/>
            <person name="Kulkarni R."/>
            <person name="Xu J.R."/>
            <person name="Pan H."/>
            <person name="Read N.D."/>
            <person name="Lee Y.H."/>
            <person name="Carbone I."/>
            <person name="Brown D."/>
            <person name="Oh Y.Y."/>
            <person name="Donofrio N."/>
            <person name="Jeong J.S."/>
            <person name="Soanes D.M."/>
            <person name="Djonovic S."/>
            <person name="Kolomiets E."/>
            <person name="Rehmeyer C."/>
            <person name="Li W."/>
            <person name="Harding M."/>
            <person name="Kim S."/>
            <person name="Lebrun M.H."/>
            <person name="Bohnert H."/>
            <person name="Coughlan S."/>
            <person name="Butler J."/>
            <person name="Calvo S."/>
            <person name="Ma L.J."/>
            <person name="Nicol R."/>
            <person name="Purcell S."/>
            <person name="Nusbaum C."/>
            <person name="Galagan J.E."/>
            <person name="Birren B.W."/>
        </authorList>
    </citation>
    <scope>NUCLEOTIDE SEQUENCE [LARGE SCALE GENOMIC DNA]</scope>
    <source>
        <strain evidence="11">70-15 / ATCC MYA-4617 / FGSC 8958</strain>
    </source>
</reference>
<feature type="domain" description="Epidermal growth factor receptor-like transmembrane-juxtamembrane segment" evidence="9">
    <location>
        <begin position="501"/>
        <end position="529"/>
    </location>
</feature>
<dbReference type="EMBL" id="CM001237">
    <property type="protein sequence ID" value="EHA46474.1"/>
    <property type="molecule type" value="Genomic_DNA"/>
</dbReference>
<dbReference type="Proteomes" id="UP000009058">
    <property type="component" value="Chromosome 7"/>
</dbReference>
<evidence type="ECO:0000256" key="2">
    <source>
        <dbReference type="ARBA" id="ARBA00022553"/>
    </source>
</evidence>
<keyword evidence="7" id="KW-0812">Transmembrane</keyword>
<dbReference type="KEGG" id="mgr:MGG_02582"/>
<keyword evidence="7" id="KW-1133">Transmembrane helix</keyword>
<feature type="transmembrane region" description="Helical" evidence="7">
    <location>
        <begin position="498"/>
        <end position="523"/>
    </location>
</feature>
<dbReference type="OMA" id="CYTMPAF"/>
<reference key="2">
    <citation type="submission" date="2011-05" db="EMBL/GenBank/DDBJ databases">
        <title>The Genome Sequence of Magnaporthe oryzae 70-15.</title>
        <authorList>
            <consortium name="The Broad Institute Genome Sequencing Platform"/>
            <person name="Ma L.-J."/>
            <person name="Dead R."/>
            <person name="Young S.K."/>
            <person name="Zeng Q."/>
            <person name="Gargeya S."/>
            <person name="Fitzgerald M."/>
            <person name="Haas B."/>
            <person name="Abouelleil A."/>
            <person name="Alvarado L."/>
            <person name="Arachchi H.M."/>
            <person name="Berlin A."/>
            <person name="Brown A."/>
            <person name="Chapman S.B."/>
            <person name="Chen Z."/>
            <person name="Dunbar C."/>
            <person name="Freedman E."/>
            <person name="Gearin G."/>
            <person name="Gellesch M."/>
            <person name="Goldberg J."/>
            <person name="Griggs A."/>
            <person name="Gujja S."/>
            <person name="Heiman D."/>
            <person name="Howarth C."/>
            <person name="Larson L."/>
            <person name="Lui A."/>
            <person name="MacDonald P.J.P."/>
            <person name="Mehta T."/>
            <person name="Montmayeur A."/>
            <person name="Murphy C."/>
            <person name="Neiman D."/>
            <person name="Pearson M."/>
            <person name="Priest M."/>
            <person name="Roberts A."/>
            <person name="Saif S."/>
            <person name="Shea T."/>
            <person name="Shenoy N."/>
            <person name="Sisk P."/>
            <person name="Stolte C."/>
            <person name="Sykes S."/>
            <person name="Yandava C."/>
            <person name="Wortman J."/>
            <person name="Nusbaum C."/>
            <person name="Birren B."/>
        </authorList>
    </citation>
    <scope>NUCLEOTIDE SEQUENCE</scope>
    <source>
        <strain>70-15</strain>
    </source>
</reference>
<evidence type="ECO:0000313" key="11">
    <source>
        <dbReference type="Proteomes" id="UP000009058"/>
    </source>
</evidence>
<keyword evidence="1" id="KW-0880">Kelch repeat</keyword>
<keyword evidence="3" id="KW-0677">Repeat</keyword>
<dbReference type="InterPro" id="IPR049328">
    <property type="entry name" value="TM_ErbB1"/>
</dbReference>
<dbReference type="AlphaFoldDB" id="G4NJU5"/>